<reference evidence="2" key="1">
    <citation type="submission" date="2023-07" db="EMBL/GenBank/DDBJ databases">
        <title>Draft genome sequence of the endophytic actinobacterium Streptomyces justiciae WPN32, a potential antibiotic producer.</title>
        <authorList>
            <person name="Yasawong M."/>
            <person name="Pana W."/>
            <person name="Ganta P."/>
            <person name="Santapan N."/>
            <person name="Songngamsuk T."/>
            <person name="Phatcharaharikarn M."/>
            <person name="Kerdtoob S."/>
            <person name="Nantapong N."/>
        </authorList>
    </citation>
    <scope>NUCLEOTIDE SEQUENCE [LARGE SCALE GENOMIC DNA]</scope>
    <source>
        <strain evidence="2">WPN32</strain>
    </source>
</reference>
<proteinExistence type="predicted"/>
<dbReference type="InterPro" id="IPR029063">
    <property type="entry name" value="SAM-dependent_MTases_sf"/>
</dbReference>
<dbReference type="GO" id="GO:0008168">
    <property type="term" value="F:methyltransferase activity"/>
    <property type="evidence" value="ECO:0007669"/>
    <property type="project" value="UniProtKB-KW"/>
</dbReference>
<evidence type="ECO:0000313" key="2">
    <source>
        <dbReference type="Proteomes" id="UP001257948"/>
    </source>
</evidence>
<evidence type="ECO:0000313" key="1">
    <source>
        <dbReference type="EMBL" id="MDT7839150.1"/>
    </source>
</evidence>
<dbReference type="EMBL" id="JAVTLL010000001">
    <property type="protein sequence ID" value="MDT7839150.1"/>
    <property type="molecule type" value="Genomic_DNA"/>
</dbReference>
<keyword evidence="1" id="KW-0808">Transferase</keyword>
<accession>A0ABU3LIS8</accession>
<dbReference type="SUPFAM" id="SSF53335">
    <property type="entry name" value="S-adenosyl-L-methionine-dependent methyltransferases"/>
    <property type="match status" value="1"/>
</dbReference>
<organism evidence="1 2">
    <name type="scientific">Streptomyces justiciae</name>
    <dbReference type="NCBI Taxonomy" id="2780140"/>
    <lineage>
        <taxon>Bacteria</taxon>
        <taxon>Bacillati</taxon>
        <taxon>Actinomycetota</taxon>
        <taxon>Actinomycetes</taxon>
        <taxon>Kitasatosporales</taxon>
        <taxon>Streptomycetaceae</taxon>
        <taxon>Streptomyces</taxon>
    </lineage>
</organism>
<comment type="caution">
    <text evidence="1">The sequence shown here is derived from an EMBL/GenBank/DDBJ whole genome shotgun (WGS) entry which is preliminary data.</text>
</comment>
<dbReference type="Pfam" id="PF13489">
    <property type="entry name" value="Methyltransf_23"/>
    <property type="match status" value="1"/>
</dbReference>
<keyword evidence="1" id="KW-0489">Methyltransferase</keyword>
<dbReference type="RefSeq" id="WP_314196724.1">
    <property type="nucleotide sequence ID" value="NZ_JAVTLL010000001.1"/>
</dbReference>
<dbReference type="Gene3D" id="3.40.50.150">
    <property type="entry name" value="Vaccinia Virus protein VP39"/>
    <property type="match status" value="1"/>
</dbReference>
<protein>
    <submittedName>
        <fullName evidence="1">Methyltransferase domain-containing protein</fullName>
    </submittedName>
</protein>
<dbReference type="GO" id="GO:0032259">
    <property type="term" value="P:methylation"/>
    <property type="evidence" value="ECO:0007669"/>
    <property type="project" value="UniProtKB-KW"/>
</dbReference>
<sequence length="220" mass="23305">MPEPSLLTAQDLELSSVVANNTMNRERGLTGVNSYARELGLDPLDELSGSPSPSWLDLCSGEGRALREAAARLPEDAVLTAVDLVGPLAPTPAPPALEEIVASVTTWTPTRTYDLITCVHGLHYVGDQLGLLARAASWLTPEGLLVAHFDPDSVRRPDGSPAGRAAVTALRTAGFRYDARSHRLSLRGGRSVVLPFRYVGADPDAGPNYTGQPAVGSHYA</sequence>
<name>A0ABU3LIS8_9ACTN</name>
<gene>
    <name evidence="1" type="ORF">RQC66_00250</name>
</gene>
<keyword evidence="2" id="KW-1185">Reference proteome</keyword>
<dbReference type="CDD" id="cd02440">
    <property type="entry name" value="AdoMet_MTases"/>
    <property type="match status" value="1"/>
</dbReference>
<dbReference type="Proteomes" id="UP001257948">
    <property type="component" value="Unassembled WGS sequence"/>
</dbReference>